<gene>
    <name evidence="2" type="ORF">HIM_12043</name>
</gene>
<feature type="region of interest" description="Disordered" evidence="1">
    <location>
        <begin position="1"/>
        <end position="26"/>
    </location>
</feature>
<organism evidence="2 3">
    <name type="scientific">Hirsutella minnesotensis 3608</name>
    <dbReference type="NCBI Taxonomy" id="1043627"/>
    <lineage>
        <taxon>Eukaryota</taxon>
        <taxon>Fungi</taxon>
        <taxon>Dikarya</taxon>
        <taxon>Ascomycota</taxon>
        <taxon>Pezizomycotina</taxon>
        <taxon>Sordariomycetes</taxon>
        <taxon>Hypocreomycetidae</taxon>
        <taxon>Hypocreales</taxon>
        <taxon>Ophiocordycipitaceae</taxon>
        <taxon>Hirsutella</taxon>
    </lineage>
</organism>
<evidence type="ECO:0000256" key="1">
    <source>
        <dbReference type="SAM" id="MobiDB-lite"/>
    </source>
</evidence>
<evidence type="ECO:0000313" key="3">
    <source>
        <dbReference type="Proteomes" id="UP000054481"/>
    </source>
</evidence>
<dbReference type="Proteomes" id="UP000054481">
    <property type="component" value="Unassembled WGS sequence"/>
</dbReference>
<protein>
    <submittedName>
        <fullName evidence="2">Uncharacterized protein</fullName>
    </submittedName>
</protein>
<dbReference type="AlphaFoldDB" id="A0A0F7ZF58"/>
<reference evidence="2 3" key="1">
    <citation type="journal article" date="2014" name="Genome Biol. Evol.">
        <title>Comparative genomics and transcriptomics analyses reveal divergent lifestyle features of nematode endoparasitic fungus Hirsutella minnesotensis.</title>
        <authorList>
            <person name="Lai Y."/>
            <person name="Liu K."/>
            <person name="Zhang X."/>
            <person name="Zhang X."/>
            <person name="Li K."/>
            <person name="Wang N."/>
            <person name="Shu C."/>
            <person name="Wu Y."/>
            <person name="Wang C."/>
            <person name="Bushley K.E."/>
            <person name="Xiang M."/>
            <person name="Liu X."/>
        </authorList>
    </citation>
    <scope>NUCLEOTIDE SEQUENCE [LARGE SCALE GENOMIC DNA]</scope>
    <source>
        <strain evidence="2 3">3608</strain>
    </source>
</reference>
<feature type="compositionally biased region" description="Polar residues" evidence="1">
    <location>
        <begin position="13"/>
        <end position="26"/>
    </location>
</feature>
<evidence type="ECO:0000313" key="2">
    <source>
        <dbReference type="EMBL" id="KJZ68566.1"/>
    </source>
</evidence>
<sequence>MRKWLRQRHEQQDTTLQEGEAQQQSDTISQLARSKCLNHRLQCQLTAAQGRIADLTAENDYLRRLREYEESRARDEVRKLMAEIHALQSHNSYIPEPKHQFDRARMEQPQALMDRSELHMNGI</sequence>
<accession>A0A0F7ZF58</accession>
<proteinExistence type="predicted"/>
<name>A0A0F7ZF58_9HYPO</name>
<keyword evidence="3" id="KW-1185">Reference proteome</keyword>
<dbReference type="EMBL" id="KQ030862">
    <property type="protein sequence ID" value="KJZ68566.1"/>
    <property type="molecule type" value="Genomic_DNA"/>
</dbReference>